<keyword evidence="3" id="KW-1185">Reference proteome</keyword>
<organism evidence="2 3">
    <name type="scientific">Chara braunii</name>
    <name type="common">Braun's stonewort</name>
    <dbReference type="NCBI Taxonomy" id="69332"/>
    <lineage>
        <taxon>Eukaryota</taxon>
        <taxon>Viridiplantae</taxon>
        <taxon>Streptophyta</taxon>
        <taxon>Charophyceae</taxon>
        <taxon>Charales</taxon>
        <taxon>Characeae</taxon>
        <taxon>Chara</taxon>
    </lineage>
</organism>
<accession>A0A388JZB2</accession>
<protein>
    <submittedName>
        <fullName evidence="2">Uncharacterized protein</fullName>
    </submittedName>
</protein>
<reference evidence="2 3" key="1">
    <citation type="journal article" date="2018" name="Cell">
        <title>The Chara Genome: Secondary Complexity and Implications for Plant Terrestrialization.</title>
        <authorList>
            <person name="Nishiyama T."/>
            <person name="Sakayama H."/>
            <person name="Vries J.D."/>
            <person name="Buschmann H."/>
            <person name="Saint-Marcoux D."/>
            <person name="Ullrich K.K."/>
            <person name="Haas F.B."/>
            <person name="Vanderstraeten L."/>
            <person name="Becker D."/>
            <person name="Lang D."/>
            <person name="Vosolsobe S."/>
            <person name="Rombauts S."/>
            <person name="Wilhelmsson P.K.I."/>
            <person name="Janitza P."/>
            <person name="Kern R."/>
            <person name="Heyl A."/>
            <person name="Rumpler F."/>
            <person name="Villalobos L.I.A.C."/>
            <person name="Clay J.M."/>
            <person name="Skokan R."/>
            <person name="Toyoda A."/>
            <person name="Suzuki Y."/>
            <person name="Kagoshima H."/>
            <person name="Schijlen E."/>
            <person name="Tajeshwar N."/>
            <person name="Catarino B."/>
            <person name="Hetherington A.J."/>
            <person name="Saltykova A."/>
            <person name="Bonnot C."/>
            <person name="Breuninger H."/>
            <person name="Symeonidi A."/>
            <person name="Radhakrishnan G.V."/>
            <person name="Van Nieuwerburgh F."/>
            <person name="Deforce D."/>
            <person name="Chang C."/>
            <person name="Karol K.G."/>
            <person name="Hedrich R."/>
            <person name="Ulvskov P."/>
            <person name="Glockner G."/>
            <person name="Delwiche C.F."/>
            <person name="Petrasek J."/>
            <person name="Van de Peer Y."/>
            <person name="Friml J."/>
            <person name="Beilby M."/>
            <person name="Dolan L."/>
            <person name="Kohara Y."/>
            <person name="Sugano S."/>
            <person name="Fujiyama A."/>
            <person name="Delaux P.-M."/>
            <person name="Quint M."/>
            <person name="TheiBen G."/>
            <person name="Hagemann M."/>
            <person name="Harholt J."/>
            <person name="Dunand C."/>
            <person name="Zachgo S."/>
            <person name="Langdale J."/>
            <person name="Maumus F."/>
            <person name="Straeten D.V.D."/>
            <person name="Gould S.B."/>
            <person name="Rensing S.A."/>
        </authorList>
    </citation>
    <scope>NUCLEOTIDE SEQUENCE [LARGE SCALE GENOMIC DNA]</scope>
    <source>
        <strain evidence="2 3">S276</strain>
    </source>
</reference>
<evidence type="ECO:0000313" key="2">
    <source>
        <dbReference type="EMBL" id="GBG63117.1"/>
    </source>
</evidence>
<evidence type="ECO:0000256" key="1">
    <source>
        <dbReference type="SAM" id="MobiDB-lite"/>
    </source>
</evidence>
<gene>
    <name evidence="2" type="ORF">CBR_g36604</name>
</gene>
<evidence type="ECO:0000313" key="3">
    <source>
        <dbReference type="Proteomes" id="UP000265515"/>
    </source>
</evidence>
<dbReference type="SUPFAM" id="SSF160459">
    <property type="entry name" value="BLRF2-like"/>
    <property type="match status" value="1"/>
</dbReference>
<dbReference type="Proteomes" id="UP000265515">
    <property type="component" value="Unassembled WGS sequence"/>
</dbReference>
<feature type="region of interest" description="Disordered" evidence="1">
    <location>
        <begin position="1"/>
        <end position="38"/>
    </location>
</feature>
<proteinExistence type="predicted"/>
<dbReference type="AlphaFoldDB" id="A0A388JZB2"/>
<comment type="caution">
    <text evidence="2">The sequence shown here is derived from an EMBL/GenBank/DDBJ whole genome shotgun (WGS) entry which is preliminary data.</text>
</comment>
<dbReference type="Gramene" id="GBG63117">
    <property type="protein sequence ID" value="GBG63117"/>
    <property type="gene ID" value="CBR_g36604"/>
</dbReference>
<name>A0A388JZB2_CHABU</name>
<sequence>MYDKYFEDSEKEARKKEEEEKERARRDDEAKKRRWKQEREQLEAEMRARLEKKIDALGAKLTEKAASSSGRDDFGEELTKLRLENEELKKKLGESINPTGDNKIMYLQREIMELRKQVADKHLRMRFLLYKLRLGNSNNRHT</sequence>
<dbReference type="EMBL" id="BFEA01000035">
    <property type="protein sequence ID" value="GBG63117.1"/>
    <property type="molecule type" value="Genomic_DNA"/>
</dbReference>